<gene>
    <name evidence="1" type="ORF">Xbud_03688</name>
</gene>
<comment type="caution">
    <text evidence="1">The sequence shown here is derived from an EMBL/GenBank/DDBJ whole genome shotgun (WGS) entry which is preliminary data.</text>
</comment>
<accession>A0A2D0IMI1</accession>
<evidence type="ECO:0000313" key="1">
    <source>
        <dbReference type="EMBL" id="PHM23019.1"/>
    </source>
</evidence>
<dbReference type="EMBL" id="NIBS01000047">
    <property type="protein sequence ID" value="PHM23019.1"/>
    <property type="molecule type" value="Genomic_DNA"/>
</dbReference>
<protein>
    <submittedName>
        <fullName evidence="1">Uncharacterized protein</fullName>
    </submittedName>
</protein>
<proteinExistence type="predicted"/>
<evidence type="ECO:0000313" key="2">
    <source>
        <dbReference type="Proteomes" id="UP000225833"/>
    </source>
</evidence>
<sequence length="39" mass="4291">MSFQLIIKVEHRVTLILLISLGGVLSPPGRVHFFGSTLN</sequence>
<dbReference type="Proteomes" id="UP000225833">
    <property type="component" value="Unassembled WGS sequence"/>
</dbReference>
<dbReference type="AlphaFoldDB" id="A0A2D0IMI1"/>
<name>A0A2D0IMI1_XENBU</name>
<reference evidence="1 2" key="1">
    <citation type="journal article" date="2017" name="Nat. Microbiol.">
        <title>Natural product diversity associated with the nematode symbionts Photorhabdus and Xenorhabdus.</title>
        <authorList>
            <person name="Tobias N.J."/>
            <person name="Wolff H."/>
            <person name="Djahanschiri B."/>
            <person name="Grundmann F."/>
            <person name="Kronenwerth M."/>
            <person name="Shi Y.M."/>
            <person name="Simonyi S."/>
            <person name="Grun P."/>
            <person name="Shapiro-Ilan D."/>
            <person name="Pidot S.J."/>
            <person name="Stinear T.P."/>
            <person name="Ebersberger I."/>
            <person name="Bode H.B."/>
        </authorList>
    </citation>
    <scope>NUCLEOTIDE SEQUENCE [LARGE SCALE GENOMIC DNA]</scope>
    <source>
        <strain evidence="1 2">DSM 16342</strain>
    </source>
</reference>
<organism evidence="1 2">
    <name type="scientific">Xenorhabdus budapestensis</name>
    <dbReference type="NCBI Taxonomy" id="290110"/>
    <lineage>
        <taxon>Bacteria</taxon>
        <taxon>Pseudomonadati</taxon>
        <taxon>Pseudomonadota</taxon>
        <taxon>Gammaproteobacteria</taxon>
        <taxon>Enterobacterales</taxon>
        <taxon>Morganellaceae</taxon>
        <taxon>Xenorhabdus</taxon>
    </lineage>
</organism>